<evidence type="ECO:0000313" key="2">
    <source>
        <dbReference type="EMBL" id="KAK1636985.1"/>
    </source>
</evidence>
<reference evidence="2" key="1">
    <citation type="submission" date="2021-06" db="EMBL/GenBank/DDBJ databases">
        <title>Comparative genomics, transcriptomics and evolutionary studies reveal genomic signatures of adaptation to plant cell wall in hemibiotrophic fungi.</title>
        <authorList>
            <consortium name="DOE Joint Genome Institute"/>
            <person name="Baroncelli R."/>
            <person name="Diaz J.F."/>
            <person name="Benocci T."/>
            <person name="Peng M."/>
            <person name="Battaglia E."/>
            <person name="Haridas S."/>
            <person name="Andreopoulos W."/>
            <person name="Labutti K."/>
            <person name="Pangilinan J."/>
            <person name="Floch G.L."/>
            <person name="Makela M.R."/>
            <person name="Henrissat B."/>
            <person name="Grigoriev I.V."/>
            <person name="Crouch J.A."/>
            <person name="De Vries R.P."/>
            <person name="Sukno S.A."/>
            <person name="Thon M.R."/>
        </authorList>
    </citation>
    <scope>NUCLEOTIDE SEQUENCE</scope>
    <source>
        <strain evidence="2">CBS 102054</strain>
    </source>
</reference>
<dbReference type="GeneID" id="85467591"/>
<dbReference type="EMBL" id="JAHMHQ010000009">
    <property type="protein sequence ID" value="KAK1636985.1"/>
    <property type="molecule type" value="Genomic_DNA"/>
</dbReference>
<organism evidence="2 3">
    <name type="scientific">Colletotrichum phormii</name>
    <dbReference type="NCBI Taxonomy" id="359342"/>
    <lineage>
        <taxon>Eukaryota</taxon>
        <taxon>Fungi</taxon>
        <taxon>Dikarya</taxon>
        <taxon>Ascomycota</taxon>
        <taxon>Pezizomycotina</taxon>
        <taxon>Sordariomycetes</taxon>
        <taxon>Hypocreomycetidae</taxon>
        <taxon>Glomerellales</taxon>
        <taxon>Glomerellaceae</taxon>
        <taxon>Colletotrichum</taxon>
        <taxon>Colletotrichum acutatum species complex</taxon>
    </lineage>
</organism>
<dbReference type="AlphaFoldDB" id="A0AAJ0EHI4"/>
<sequence>MEIAKSNRPSRATHPTSRTSPPNNVHARAGKGKVKRNARSRTISPPPSLLASRHVTLERQAKFFVPFSLSHSPASSGRSLSVGAPPPVRRPEIPTRGRARSPLSNM</sequence>
<evidence type="ECO:0000256" key="1">
    <source>
        <dbReference type="SAM" id="MobiDB-lite"/>
    </source>
</evidence>
<gene>
    <name evidence="2" type="ORF">BDP81DRAFT_216937</name>
</gene>
<keyword evidence="3" id="KW-1185">Reference proteome</keyword>
<name>A0AAJ0EHI4_9PEZI</name>
<accession>A0AAJ0EHI4</accession>
<feature type="compositionally biased region" description="Polar residues" evidence="1">
    <location>
        <begin position="69"/>
        <end position="79"/>
    </location>
</feature>
<feature type="region of interest" description="Disordered" evidence="1">
    <location>
        <begin position="1"/>
        <end position="52"/>
    </location>
</feature>
<feature type="compositionally biased region" description="Basic residues" evidence="1">
    <location>
        <begin position="28"/>
        <end position="39"/>
    </location>
</feature>
<feature type="compositionally biased region" description="Polar residues" evidence="1">
    <location>
        <begin position="7"/>
        <end position="23"/>
    </location>
</feature>
<feature type="region of interest" description="Disordered" evidence="1">
    <location>
        <begin position="69"/>
        <end position="106"/>
    </location>
</feature>
<dbReference type="Proteomes" id="UP001243989">
    <property type="component" value="Unassembled WGS sequence"/>
</dbReference>
<proteinExistence type="predicted"/>
<protein>
    <submittedName>
        <fullName evidence="2">Uncharacterized protein</fullName>
    </submittedName>
</protein>
<evidence type="ECO:0000313" key="3">
    <source>
        <dbReference type="Proteomes" id="UP001243989"/>
    </source>
</evidence>
<comment type="caution">
    <text evidence="2">The sequence shown here is derived from an EMBL/GenBank/DDBJ whole genome shotgun (WGS) entry which is preliminary data.</text>
</comment>
<dbReference type="RefSeq" id="XP_060445592.1">
    <property type="nucleotide sequence ID" value="XM_060582729.1"/>
</dbReference>